<dbReference type="Gene3D" id="3.30.1150.10">
    <property type="match status" value="2"/>
</dbReference>
<protein>
    <submittedName>
        <fullName evidence="12">Periplasmic protein TonB</fullName>
    </submittedName>
</protein>
<dbReference type="PANTHER" id="PTHR33446">
    <property type="entry name" value="PROTEIN TONB-RELATED"/>
    <property type="match status" value="1"/>
</dbReference>
<name>A0ABM9PGI6_9FLAO</name>
<dbReference type="EMBL" id="CAXJRC010000001">
    <property type="protein sequence ID" value="CAL2104723.1"/>
    <property type="molecule type" value="Genomic_DNA"/>
</dbReference>
<keyword evidence="9" id="KW-0472">Membrane</keyword>
<organism evidence="12 13">
    <name type="scientific">Tenacibaculum vairaonense</name>
    <dbReference type="NCBI Taxonomy" id="3137860"/>
    <lineage>
        <taxon>Bacteria</taxon>
        <taxon>Pseudomonadati</taxon>
        <taxon>Bacteroidota</taxon>
        <taxon>Flavobacteriia</taxon>
        <taxon>Flavobacteriales</taxon>
        <taxon>Flavobacteriaceae</taxon>
        <taxon>Tenacibaculum</taxon>
    </lineage>
</organism>
<gene>
    <name evidence="12" type="ORF">T190115A13A_100011</name>
</gene>
<accession>A0ABM9PGI6</accession>
<dbReference type="InterPro" id="IPR051045">
    <property type="entry name" value="TonB-dependent_transducer"/>
</dbReference>
<dbReference type="NCBIfam" id="TIGR01352">
    <property type="entry name" value="tonB_Cterm"/>
    <property type="match status" value="2"/>
</dbReference>
<feature type="domain" description="TonB C-terminal" evidence="11">
    <location>
        <begin position="134"/>
        <end position="231"/>
    </location>
</feature>
<dbReference type="PROSITE" id="PS52015">
    <property type="entry name" value="TONB_CTD"/>
    <property type="match status" value="2"/>
</dbReference>
<evidence type="ECO:0000256" key="2">
    <source>
        <dbReference type="ARBA" id="ARBA00006555"/>
    </source>
</evidence>
<evidence type="ECO:0000256" key="9">
    <source>
        <dbReference type="ARBA" id="ARBA00023136"/>
    </source>
</evidence>
<comment type="similarity">
    <text evidence="2">Belongs to the TonB family.</text>
</comment>
<evidence type="ECO:0000256" key="8">
    <source>
        <dbReference type="ARBA" id="ARBA00022989"/>
    </source>
</evidence>
<keyword evidence="7" id="KW-0653">Protein transport</keyword>
<keyword evidence="4" id="KW-1003">Cell membrane</keyword>
<dbReference type="InterPro" id="IPR037682">
    <property type="entry name" value="TonB_C"/>
</dbReference>
<evidence type="ECO:0000256" key="3">
    <source>
        <dbReference type="ARBA" id="ARBA00022448"/>
    </source>
</evidence>
<evidence type="ECO:0000259" key="11">
    <source>
        <dbReference type="PROSITE" id="PS52015"/>
    </source>
</evidence>
<reference evidence="12 13" key="1">
    <citation type="submission" date="2024-05" db="EMBL/GenBank/DDBJ databases">
        <authorList>
            <person name="Duchaud E."/>
        </authorList>
    </citation>
    <scope>NUCLEOTIDE SEQUENCE [LARGE SCALE GENOMIC DNA]</scope>
    <source>
        <strain evidence="12">Ena-SAMPLE-TAB-13-05-2024-13:56:06:370-140305</strain>
    </source>
</reference>
<proteinExistence type="inferred from homology"/>
<dbReference type="InterPro" id="IPR006260">
    <property type="entry name" value="TonB/TolA_C"/>
</dbReference>
<dbReference type="RefSeq" id="WP_348702120.1">
    <property type="nucleotide sequence ID" value="NZ_CAXIYA010000001.1"/>
</dbReference>
<keyword evidence="10" id="KW-0732">Signal</keyword>
<evidence type="ECO:0000256" key="4">
    <source>
        <dbReference type="ARBA" id="ARBA00022475"/>
    </source>
</evidence>
<sequence>MKKTTLLSTIFFAFSLISFSQEQCATPDEVIADPNSITKCVVQDAGGDKKQKKQISIEVSSRKRYVRKNKKAVSSVGGSLNTSDISNSKANLTIGKLEFEDGSAIIEKIPFNLVDQIPLFPKCEKEPLLKQSSCFNKLMAKHVANHFNFPKKALEQGIGGRVLVQFTINETGAVEDIKLRGPVNGQLLEDEAKKIVTELPKLLPGKHNGVPVKVKYGVPIKFTLPKDVKRTNIGTASKGTVIRAVKGKTENISSFVEFANLDEIPLFESCKSNNDKNNCFNERMISHIQRNFNYPAGAVEKNIQGKVWVTFIINKNGEVVNIETKGPSNGFLLEQEAVKMVMKLPKFIPGYKDGNKVNVKYSFPINFKLN</sequence>
<dbReference type="SUPFAM" id="SSF74653">
    <property type="entry name" value="TolA/TonB C-terminal domain"/>
    <property type="match status" value="2"/>
</dbReference>
<evidence type="ECO:0000313" key="12">
    <source>
        <dbReference type="EMBL" id="CAL2104723.1"/>
    </source>
</evidence>
<keyword evidence="3" id="KW-0813">Transport</keyword>
<keyword evidence="5" id="KW-0997">Cell inner membrane</keyword>
<evidence type="ECO:0000256" key="7">
    <source>
        <dbReference type="ARBA" id="ARBA00022927"/>
    </source>
</evidence>
<feature type="domain" description="TonB C-terminal" evidence="11">
    <location>
        <begin position="279"/>
        <end position="370"/>
    </location>
</feature>
<evidence type="ECO:0000256" key="1">
    <source>
        <dbReference type="ARBA" id="ARBA00004383"/>
    </source>
</evidence>
<evidence type="ECO:0000313" key="13">
    <source>
        <dbReference type="Proteomes" id="UP001497602"/>
    </source>
</evidence>
<dbReference type="PANTHER" id="PTHR33446:SF2">
    <property type="entry name" value="PROTEIN TONB"/>
    <property type="match status" value="1"/>
</dbReference>
<keyword evidence="6" id="KW-0812">Transmembrane</keyword>
<evidence type="ECO:0000256" key="6">
    <source>
        <dbReference type="ARBA" id="ARBA00022692"/>
    </source>
</evidence>
<evidence type="ECO:0000256" key="5">
    <source>
        <dbReference type="ARBA" id="ARBA00022519"/>
    </source>
</evidence>
<comment type="subcellular location">
    <subcellularLocation>
        <location evidence="1">Cell inner membrane</location>
        <topology evidence="1">Single-pass membrane protein</topology>
        <orientation evidence="1">Periplasmic side</orientation>
    </subcellularLocation>
</comment>
<keyword evidence="13" id="KW-1185">Reference proteome</keyword>
<evidence type="ECO:0000256" key="10">
    <source>
        <dbReference type="SAM" id="SignalP"/>
    </source>
</evidence>
<dbReference type="Pfam" id="PF03544">
    <property type="entry name" value="TonB_C"/>
    <property type="match status" value="2"/>
</dbReference>
<dbReference type="Proteomes" id="UP001497602">
    <property type="component" value="Unassembled WGS sequence"/>
</dbReference>
<feature type="chain" id="PRO_5047200895" evidence="10">
    <location>
        <begin position="25"/>
        <end position="370"/>
    </location>
</feature>
<comment type="caution">
    <text evidence="12">The sequence shown here is derived from an EMBL/GenBank/DDBJ whole genome shotgun (WGS) entry which is preliminary data.</text>
</comment>
<feature type="signal peptide" evidence="10">
    <location>
        <begin position="1"/>
        <end position="24"/>
    </location>
</feature>
<keyword evidence="8" id="KW-1133">Transmembrane helix</keyword>